<evidence type="ECO:0000313" key="3">
    <source>
        <dbReference type="EnsemblProtists" id="EKX54108"/>
    </source>
</evidence>
<evidence type="ECO:0000256" key="1">
    <source>
        <dbReference type="SAM" id="MobiDB-lite"/>
    </source>
</evidence>
<dbReference type="GeneID" id="17310884"/>
<keyword evidence="4" id="KW-1185">Reference proteome</keyword>
<dbReference type="HOGENOM" id="CLU_1196801_0_0_1"/>
<sequence length="232" mass="25647">MAWRYAAMVGATIAIGIVLLVASGENRKRTALMSRGEMWNAQESSLSLQANEDLASSSRVGNSQVKLGGKVSENSLNGLGGAVLMLEFELTGSDLDRVADLEKNLVRIKKEALGAKSGFARDLKDVQKSSLKITALKEKALKIKMRIRSLQNKIATTQKKSHQELLKSIDDKDMVDSERETLSTELAKRTLHNMQEKYKARDQAMEKETNAQVLKEKQAEDDAKKLASKNNV</sequence>
<dbReference type="EMBL" id="JH992968">
    <property type="protein sequence ID" value="EKX54108.1"/>
    <property type="molecule type" value="Genomic_DNA"/>
</dbReference>
<dbReference type="AlphaFoldDB" id="L1K148"/>
<dbReference type="PaxDb" id="55529-EKX54108"/>
<dbReference type="Proteomes" id="UP000011087">
    <property type="component" value="Unassembled WGS sequence"/>
</dbReference>
<proteinExistence type="predicted"/>
<dbReference type="RefSeq" id="XP_005841088.1">
    <property type="nucleotide sequence ID" value="XM_005841031.1"/>
</dbReference>
<organism evidence="2">
    <name type="scientific">Guillardia theta (strain CCMP2712)</name>
    <name type="common">Cryptophyte</name>
    <dbReference type="NCBI Taxonomy" id="905079"/>
    <lineage>
        <taxon>Eukaryota</taxon>
        <taxon>Cryptophyceae</taxon>
        <taxon>Pyrenomonadales</taxon>
        <taxon>Geminigeraceae</taxon>
        <taxon>Guillardia</taxon>
    </lineage>
</organism>
<accession>L1K148</accession>
<dbReference type="EnsemblProtists" id="EKX54108">
    <property type="protein sequence ID" value="EKX54108"/>
    <property type="gene ID" value="GUITHDRAFT_100355"/>
</dbReference>
<gene>
    <name evidence="2" type="ORF">GUITHDRAFT_100355</name>
</gene>
<dbReference type="KEGG" id="gtt:GUITHDRAFT_100355"/>
<feature type="region of interest" description="Disordered" evidence="1">
    <location>
        <begin position="198"/>
        <end position="232"/>
    </location>
</feature>
<evidence type="ECO:0000313" key="4">
    <source>
        <dbReference type="Proteomes" id="UP000011087"/>
    </source>
</evidence>
<feature type="compositionally biased region" description="Basic and acidic residues" evidence="1">
    <location>
        <begin position="198"/>
        <end position="225"/>
    </location>
</feature>
<reference evidence="2 4" key="1">
    <citation type="journal article" date="2012" name="Nature">
        <title>Algal genomes reveal evolutionary mosaicism and the fate of nucleomorphs.</title>
        <authorList>
            <consortium name="DOE Joint Genome Institute"/>
            <person name="Curtis B.A."/>
            <person name="Tanifuji G."/>
            <person name="Burki F."/>
            <person name="Gruber A."/>
            <person name="Irimia M."/>
            <person name="Maruyama S."/>
            <person name="Arias M.C."/>
            <person name="Ball S.G."/>
            <person name="Gile G.H."/>
            <person name="Hirakawa Y."/>
            <person name="Hopkins J.F."/>
            <person name="Kuo A."/>
            <person name="Rensing S.A."/>
            <person name="Schmutz J."/>
            <person name="Symeonidi A."/>
            <person name="Elias M."/>
            <person name="Eveleigh R.J."/>
            <person name="Herman E.K."/>
            <person name="Klute M.J."/>
            <person name="Nakayama T."/>
            <person name="Obornik M."/>
            <person name="Reyes-Prieto A."/>
            <person name="Armbrust E.V."/>
            <person name="Aves S.J."/>
            <person name="Beiko R.G."/>
            <person name="Coutinho P."/>
            <person name="Dacks J.B."/>
            <person name="Durnford D.G."/>
            <person name="Fast N.M."/>
            <person name="Green B.R."/>
            <person name="Grisdale C.J."/>
            <person name="Hempel F."/>
            <person name="Henrissat B."/>
            <person name="Hoppner M.P."/>
            <person name="Ishida K."/>
            <person name="Kim E."/>
            <person name="Koreny L."/>
            <person name="Kroth P.G."/>
            <person name="Liu Y."/>
            <person name="Malik S.B."/>
            <person name="Maier U.G."/>
            <person name="McRose D."/>
            <person name="Mock T."/>
            <person name="Neilson J.A."/>
            <person name="Onodera N.T."/>
            <person name="Poole A.M."/>
            <person name="Pritham E.J."/>
            <person name="Richards T.A."/>
            <person name="Rocap G."/>
            <person name="Roy S.W."/>
            <person name="Sarai C."/>
            <person name="Schaack S."/>
            <person name="Shirato S."/>
            <person name="Slamovits C.H."/>
            <person name="Spencer D.F."/>
            <person name="Suzuki S."/>
            <person name="Worden A.Z."/>
            <person name="Zauner S."/>
            <person name="Barry K."/>
            <person name="Bell C."/>
            <person name="Bharti A.K."/>
            <person name="Crow J.A."/>
            <person name="Grimwood J."/>
            <person name="Kramer R."/>
            <person name="Lindquist E."/>
            <person name="Lucas S."/>
            <person name="Salamov A."/>
            <person name="McFadden G.I."/>
            <person name="Lane C.E."/>
            <person name="Keeling P.J."/>
            <person name="Gray M.W."/>
            <person name="Grigoriev I.V."/>
            <person name="Archibald J.M."/>
        </authorList>
    </citation>
    <scope>NUCLEOTIDE SEQUENCE</scope>
    <source>
        <strain evidence="2 4">CCMP2712</strain>
    </source>
</reference>
<evidence type="ECO:0000313" key="2">
    <source>
        <dbReference type="EMBL" id="EKX54108.1"/>
    </source>
</evidence>
<name>L1K148_GUITC</name>
<reference evidence="3" key="3">
    <citation type="submission" date="2015-06" db="UniProtKB">
        <authorList>
            <consortium name="EnsemblProtists"/>
        </authorList>
    </citation>
    <scope>IDENTIFICATION</scope>
</reference>
<protein>
    <submittedName>
        <fullName evidence="2 3">Uncharacterized protein</fullName>
    </submittedName>
</protein>
<reference evidence="4" key="2">
    <citation type="submission" date="2012-11" db="EMBL/GenBank/DDBJ databases">
        <authorList>
            <person name="Kuo A."/>
            <person name="Curtis B.A."/>
            <person name="Tanifuji G."/>
            <person name="Burki F."/>
            <person name="Gruber A."/>
            <person name="Irimia M."/>
            <person name="Maruyama S."/>
            <person name="Arias M.C."/>
            <person name="Ball S.G."/>
            <person name="Gile G.H."/>
            <person name="Hirakawa Y."/>
            <person name="Hopkins J.F."/>
            <person name="Rensing S.A."/>
            <person name="Schmutz J."/>
            <person name="Symeonidi A."/>
            <person name="Elias M."/>
            <person name="Eveleigh R.J."/>
            <person name="Herman E.K."/>
            <person name="Klute M.J."/>
            <person name="Nakayama T."/>
            <person name="Obornik M."/>
            <person name="Reyes-Prieto A."/>
            <person name="Armbrust E.V."/>
            <person name="Aves S.J."/>
            <person name="Beiko R.G."/>
            <person name="Coutinho P."/>
            <person name="Dacks J.B."/>
            <person name="Durnford D.G."/>
            <person name="Fast N.M."/>
            <person name="Green B.R."/>
            <person name="Grisdale C."/>
            <person name="Hempe F."/>
            <person name="Henrissat B."/>
            <person name="Hoppner M.P."/>
            <person name="Ishida K.-I."/>
            <person name="Kim E."/>
            <person name="Koreny L."/>
            <person name="Kroth P.G."/>
            <person name="Liu Y."/>
            <person name="Malik S.-B."/>
            <person name="Maier U.G."/>
            <person name="McRose D."/>
            <person name="Mock T."/>
            <person name="Neilson J.A."/>
            <person name="Onodera N.T."/>
            <person name="Poole A.M."/>
            <person name="Pritham E.J."/>
            <person name="Richards T.A."/>
            <person name="Rocap G."/>
            <person name="Roy S.W."/>
            <person name="Sarai C."/>
            <person name="Schaack S."/>
            <person name="Shirato S."/>
            <person name="Slamovits C.H."/>
            <person name="Spencer D.F."/>
            <person name="Suzuki S."/>
            <person name="Worden A.Z."/>
            <person name="Zauner S."/>
            <person name="Barry K."/>
            <person name="Bell C."/>
            <person name="Bharti A.K."/>
            <person name="Crow J.A."/>
            <person name="Grimwood J."/>
            <person name="Kramer R."/>
            <person name="Lindquist E."/>
            <person name="Lucas S."/>
            <person name="Salamov A."/>
            <person name="McFadden G.I."/>
            <person name="Lane C.E."/>
            <person name="Keeling P.J."/>
            <person name="Gray M.W."/>
            <person name="Grigoriev I.V."/>
            <person name="Archibald J.M."/>
        </authorList>
    </citation>
    <scope>NUCLEOTIDE SEQUENCE</scope>
    <source>
        <strain evidence="4">CCMP2712</strain>
    </source>
</reference>